<dbReference type="CDD" id="cd05233">
    <property type="entry name" value="SDR_c"/>
    <property type="match status" value="1"/>
</dbReference>
<evidence type="ECO:0000313" key="5">
    <source>
        <dbReference type="Proteomes" id="UP000034098"/>
    </source>
</evidence>
<dbReference type="EMBL" id="JYJA01000027">
    <property type="protein sequence ID" value="KJL44304.1"/>
    <property type="molecule type" value="Genomic_DNA"/>
</dbReference>
<dbReference type="OrthoDB" id="9797538at2"/>
<reference evidence="4 5" key="1">
    <citation type="submission" date="2015-02" db="EMBL/GenBank/DDBJ databases">
        <title>Draft genome sequences of ten Microbacterium spp. with emphasis on heavy metal contaminated environments.</title>
        <authorList>
            <person name="Corretto E."/>
        </authorList>
    </citation>
    <scope>NUCLEOTIDE SEQUENCE [LARGE SCALE GENOMIC DNA]</scope>
    <source>
        <strain evidence="4 5">DSM 8608</strain>
    </source>
</reference>
<sequence length="254" mass="27479">MAKTALITGASSGLGAEYARQLAAKGAHLVLVARDRHALEQLAVRLRSTYGVEVDVLGADLLKRRQRERVEARIADEARPIEILVNNAGFGLPLAFERNDIEDEVRHLELHVEVPMRLTHAALGAMLARGHGRVINVASVAAFIPRSTYGACKGWLVSFSRWANGRYGPRGVTVTAVCPGYTHTNFHERLGLPPGQEGVPDGMWLDARDVVAESLRDAARGAAVSIPSLRYKALVALARFAPPSVAARIGERGR</sequence>
<dbReference type="Pfam" id="PF00106">
    <property type="entry name" value="adh_short"/>
    <property type="match status" value="1"/>
</dbReference>
<evidence type="ECO:0000313" key="4">
    <source>
        <dbReference type="EMBL" id="KJL44304.1"/>
    </source>
</evidence>
<keyword evidence="5" id="KW-1185">Reference proteome</keyword>
<dbReference type="SUPFAM" id="SSF51735">
    <property type="entry name" value="NAD(P)-binding Rossmann-fold domains"/>
    <property type="match status" value="1"/>
</dbReference>
<gene>
    <name evidence="4" type="primary">fabG_1</name>
    <name evidence="4" type="ORF">RS82_00947</name>
</gene>
<evidence type="ECO:0000256" key="3">
    <source>
        <dbReference type="RuleBase" id="RU000363"/>
    </source>
</evidence>
<proteinExistence type="inferred from homology"/>
<evidence type="ECO:0000256" key="2">
    <source>
        <dbReference type="ARBA" id="ARBA00023002"/>
    </source>
</evidence>
<dbReference type="EC" id="1.1.1.100" evidence="4"/>
<keyword evidence="2 4" id="KW-0560">Oxidoreductase</keyword>
<dbReference type="RefSeq" id="WP_045297280.1">
    <property type="nucleotide sequence ID" value="NZ_JYJA01000027.1"/>
</dbReference>
<comment type="caution">
    <text evidence="4">The sequence shown here is derived from an EMBL/GenBank/DDBJ whole genome shotgun (WGS) entry which is preliminary data.</text>
</comment>
<comment type="similarity">
    <text evidence="1 3">Belongs to the short-chain dehydrogenases/reductases (SDR) family.</text>
</comment>
<dbReference type="PANTHER" id="PTHR44196">
    <property type="entry name" value="DEHYDROGENASE/REDUCTASE SDR FAMILY MEMBER 7B"/>
    <property type="match status" value="1"/>
</dbReference>
<organism evidence="4 5">
    <name type="scientific">Microbacterium trichothecenolyticum</name>
    <name type="common">Aureobacterium trichothecenolyticum</name>
    <dbReference type="NCBI Taxonomy" id="69370"/>
    <lineage>
        <taxon>Bacteria</taxon>
        <taxon>Bacillati</taxon>
        <taxon>Actinomycetota</taxon>
        <taxon>Actinomycetes</taxon>
        <taxon>Micrococcales</taxon>
        <taxon>Microbacteriaceae</taxon>
        <taxon>Microbacterium</taxon>
    </lineage>
</organism>
<evidence type="ECO:0000256" key="1">
    <source>
        <dbReference type="ARBA" id="ARBA00006484"/>
    </source>
</evidence>
<dbReference type="AlphaFoldDB" id="A0A0M2HCH4"/>
<dbReference type="InterPro" id="IPR036291">
    <property type="entry name" value="NAD(P)-bd_dom_sf"/>
</dbReference>
<name>A0A0M2HCH4_MICTR</name>
<accession>A0A0M2HCH4</accession>
<protein>
    <submittedName>
        <fullName evidence="4">3-oxoacyl-[acyl-carrier-protein] reductase FabG</fullName>
        <ecNumber evidence="4">1.1.1.100</ecNumber>
    </submittedName>
</protein>
<dbReference type="InterPro" id="IPR002347">
    <property type="entry name" value="SDR_fam"/>
</dbReference>
<dbReference type="PANTHER" id="PTHR44196:SF2">
    <property type="entry name" value="SHORT-CHAIN DEHYDROGENASE-RELATED"/>
    <property type="match status" value="1"/>
</dbReference>
<dbReference type="GO" id="GO:0004316">
    <property type="term" value="F:3-oxoacyl-[acyl-carrier-protein] reductase (NADPH) activity"/>
    <property type="evidence" value="ECO:0007669"/>
    <property type="project" value="UniProtKB-EC"/>
</dbReference>
<dbReference type="PRINTS" id="PR00080">
    <property type="entry name" value="SDRFAMILY"/>
</dbReference>
<dbReference type="Gene3D" id="3.40.50.720">
    <property type="entry name" value="NAD(P)-binding Rossmann-like Domain"/>
    <property type="match status" value="1"/>
</dbReference>
<dbReference type="PIRSF" id="PIRSF000126">
    <property type="entry name" value="11-beta-HSD1"/>
    <property type="match status" value="1"/>
</dbReference>
<dbReference type="PRINTS" id="PR00081">
    <property type="entry name" value="GDHRDH"/>
</dbReference>
<dbReference type="PATRIC" id="fig|69370.6.peg.979"/>
<dbReference type="Proteomes" id="UP000034098">
    <property type="component" value="Unassembled WGS sequence"/>
</dbReference>
<dbReference type="GO" id="GO:0016020">
    <property type="term" value="C:membrane"/>
    <property type="evidence" value="ECO:0007669"/>
    <property type="project" value="TreeGrafter"/>
</dbReference>